<dbReference type="AlphaFoldDB" id="A0A2S8GJC1"/>
<keyword evidence="2" id="KW-1133">Transmembrane helix</keyword>
<proteinExistence type="predicted"/>
<keyword evidence="2" id="KW-0812">Transmembrane</keyword>
<accession>A0A2S8GJC1</accession>
<dbReference type="Proteomes" id="UP000237819">
    <property type="component" value="Unassembled WGS sequence"/>
</dbReference>
<feature type="transmembrane region" description="Helical" evidence="2">
    <location>
        <begin position="35"/>
        <end position="61"/>
    </location>
</feature>
<organism evidence="3 4">
    <name type="scientific">Blastopirellula marina</name>
    <dbReference type="NCBI Taxonomy" id="124"/>
    <lineage>
        <taxon>Bacteria</taxon>
        <taxon>Pseudomonadati</taxon>
        <taxon>Planctomycetota</taxon>
        <taxon>Planctomycetia</taxon>
        <taxon>Pirellulales</taxon>
        <taxon>Pirellulaceae</taxon>
        <taxon>Blastopirellula</taxon>
    </lineage>
</organism>
<comment type="caution">
    <text evidence="3">The sequence shown here is derived from an EMBL/GenBank/DDBJ whole genome shotgun (WGS) entry which is preliminary data.</text>
</comment>
<feature type="compositionally biased region" description="Polar residues" evidence="1">
    <location>
        <begin position="1"/>
        <end position="14"/>
    </location>
</feature>
<reference evidence="3 4" key="1">
    <citation type="submission" date="2018-02" db="EMBL/GenBank/DDBJ databases">
        <title>Comparative genomes isolates from brazilian mangrove.</title>
        <authorList>
            <person name="Araujo J.E."/>
            <person name="Taketani R.G."/>
            <person name="Silva M.C.P."/>
            <person name="Loureco M.V."/>
            <person name="Andreote F.D."/>
        </authorList>
    </citation>
    <scope>NUCLEOTIDE SEQUENCE [LARGE SCALE GENOMIC DNA]</scope>
    <source>
        <strain evidence="3 4">Nap-Phe MGV</strain>
    </source>
</reference>
<sequence>MTQPGNNPFQSPETRWTEHDQRNADWDRLEAMADFYGNVVLAFLALSVTGVGLLCVAQILVS</sequence>
<evidence type="ECO:0000313" key="3">
    <source>
        <dbReference type="EMBL" id="PQO44421.1"/>
    </source>
</evidence>
<keyword evidence="2" id="KW-0472">Membrane</keyword>
<evidence type="ECO:0000256" key="1">
    <source>
        <dbReference type="SAM" id="MobiDB-lite"/>
    </source>
</evidence>
<name>A0A2S8GJC1_9BACT</name>
<feature type="region of interest" description="Disordered" evidence="1">
    <location>
        <begin position="1"/>
        <end position="21"/>
    </location>
</feature>
<evidence type="ECO:0000313" key="4">
    <source>
        <dbReference type="Proteomes" id="UP000237819"/>
    </source>
</evidence>
<gene>
    <name evidence="3" type="ORF">C5Y93_18560</name>
</gene>
<evidence type="ECO:0000256" key="2">
    <source>
        <dbReference type="SAM" id="Phobius"/>
    </source>
</evidence>
<dbReference type="EMBL" id="PUHZ01000019">
    <property type="protein sequence ID" value="PQO44421.1"/>
    <property type="molecule type" value="Genomic_DNA"/>
</dbReference>
<protein>
    <submittedName>
        <fullName evidence="3">Uncharacterized protein</fullName>
    </submittedName>
</protein>